<gene>
    <name evidence="8" type="ORF">CJ263_10175</name>
</gene>
<dbReference type="PANTHER" id="PTHR30572:SF18">
    <property type="entry name" value="ABC-TYPE MACROLIDE FAMILY EXPORT SYSTEM PERMEASE COMPONENT 2"/>
    <property type="match status" value="1"/>
</dbReference>
<evidence type="ECO:0000259" key="7">
    <source>
        <dbReference type="Pfam" id="PF12704"/>
    </source>
</evidence>
<organism evidence="8 9">
    <name type="scientific">Maribacter cobaltidurans</name>
    <dbReference type="NCBI Taxonomy" id="1178778"/>
    <lineage>
        <taxon>Bacteria</taxon>
        <taxon>Pseudomonadati</taxon>
        <taxon>Bacteroidota</taxon>
        <taxon>Flavobacteriia</taxon>
        <taxon>Flavobacteriales</taxon>
        <taxon>Flavobacteriaceae</taxon>
        <taxon>Maribacter</taxon>
    </lineage>
</organism>
<evidence type="ECO:0000313" key="8">
    <source>
        <dbReference type="EMBL" id="ASV30546.1"/>
    </source>
</evidence>
<dbReference type="GO" id="GO:0051301">
    <property type="term" value="P:cell division"/>
    <property type="evidence" value="ECO:0007669"/>
    <property type="project" value="UniProtKB-KW"/>
</dbReference>
<keyword evidence="3" id="KW-0812">Transmembrane</keyword>
<sequence>MFKNHIKIAWRSLKKQPFFTFLNTFGLAIGMAGALLISLYIYDELTYDTMFADADRIYRINADIKFGGDARKYAVSPAPMADALQSDFSEIEVVTRFRTRGSALVRKVDAEANVKEEQTTFVDATFFEMFGIELLAGDPNTVLKNPNTIVMTRSAAEKHFGVSNALGQDLILNNEEPFTVTGVIEDLPNNSFLRDYSLFEAMAGNEDSEIVNWGSNNYQTFFKLIPSADIADIKEPLEGFLSKYVIPGVQQFMPGITEEQFKAAGNHLIYSTIPLTDIHLSSNLVAEMSSNNDMQSIYILSFIAIFLVVLACVNFMNLSTAQSLKRAKEVGVRKTLGSNKKDLVRQFLVESGLISFISLLLGLFLAVSALPFFNDLADKDISLPFLNPFFWLILLGGVVLLGLFSGSYPAFFMSRFIPVNVLKGGGQSSVGGGKIRNSLVVFQFAISVFLIISTLVVYQQLKYIQSKDLGFSKDQVLVVNDVYTAGSKANSFKEQVKQLGFVKNATLSSFFPTPSSRSDSTFFPEEGLTDQENAVSMQTWGVDYDYVLTMGFELVAGRNFDENFGNDSTAIIVNETAVKVMKLTPETALGERYSPNFNAENPEFFTIIGVVKDFHFESMKEEIDALSLRLANNAYAMAIKIEAGNFENAVSKIENVWNSIVSGEPFNYYFMDDSFNDSYQSERRLGNIFVIFTILSIIIACLGLFGLAAFNAEKRVKEIGVRKVLGASVTQISVKLTMDFLKLVGVAILISLPLGWYAMDKWLEDFSYKIDIPWWVFALAAFLAIAVAVITVSYQSIKASIVNPVKSLRTE</sequence>
<dbReference type="InterPro" id="IPR003838">
    <property type="entry name" value="ABC3_permease_C"/>
</dbReference>
<evidence type="ECO:0000256" key="5">
    <source>
        <dbReference type="ARBA" id="ARBA00023136"/>
    </source>
</evidence>
<dbReference type="GO" id="GO:0005886">
    <property type="term" value="C:plasma membrane"/>
    <property type="evidence" value="ECO:0007669"/>
    <property type="project" value="UniProtKB-SubCell"/>
</dbReference>
<comment type="subcellular location">
    <subcellularLocation>
        <location evidence="1">Cell membrane</location>
        <topology evidence="1">Multi-pass membrane protein</topology>
    </subcellularLocation>
</comment>
<keyword evidence="8" id="KW-0131">Cell cycle</keyword>
<feature type="domain" description="ABC3 transporter permease C-terminal" evidence="6">
    <location>
        <begin position="691"/>
        <end position="804"/>
    </location>
</feature>
<keyword evidence="9" id="KW-1185">Reference proteome</keyword>
<dbReference type="RefSeq" id="WP_094997164.1">
    <property type="nucleotide sequence ID" value="NZ_BMJL01000003.1"/>
</dbReference>
<evidence type="ECO:0000256" key="3">
    <source>
        <dbReference type="ARBA" id="ARBA00022692"/>
    </source>
</evidence>
<evidence type="ECO:0000256" key="1">
    <source>
        <dbReference type="ARBA" id="ARBA00004651"/>
    </source>
</evidence>
<dbReference type="AlphaFoldDB" id="A0A223V5H1"/>
<feature type="domain" description="MacB-like periplasmic core" evidence="7">
    <location>
        <begin position="20"/>
        <end position="237"/>
    </location>
</feature>
<keyword evidence="4" id="KW-1133">Transmembrane helix</keyword>
<dbReference type="InterPro" id="IPR025857">
    <property type="entry name" value="MacB_PCD"/>
</dbReference>
<dbReference type="Proteomes" id="UP000215244">
    <property type="component" value="Chromosome"/>
</dbReference>
<dbReference type="EMBL" id="CP022957">
    <property type="protein sequence ID" value="ASV30546.1"/>
    <property type="molecule type" value="Genomic_DNA"/>
</dbReference>
<accession>A0A223V5H1</accession>
<evidence type="ECO:0000259" key="6">
    <source>
        <dbReference type="Pfam" id="PF02687"/>
    </source>
</evidence>
<dbReference type="GO" id="GO:0022857">
    <property type="term" value="F:transmembrane transporter activity"/>
    <property type="evidence" value="ECO:0007669"/>
    <property type="project" value="TreeGrafter"/>
</dbReference>
<feature type="domain" description="ABC3 transporter permease C-terminal" evidence="6">
    <location>
        <begin position="302"/>
        <end position="415"/>
    </location>
</feature>
<name>A0A223V5H1_9FLAO</name>
<reference evidence="8 9" key="1">
    <citation type="submission" date="2017-08" db="EMBL/GenBank/DDBJ databases">
        <title>The complete genome sequence of Maribacter sp. B1, isolated from deep-sea sediment.</title>
        <authorList>
            <person name="Wu Y.-H."/>
            <person name="Cheng H."/>
            <person name="Xu X.-W."/>
        </authorList>
    </citation>
    <scope>NUCLEOTIDE SEQUENCE [LARGE SCALE GENOMIC DNA]</scope>
    <source>
        <strain evidence="8 9">B1</strain>
    </source>
</reference>
<keyword evidence="5" id="KW-0472">Membrane</keyword>
<keyword evidence="2" id="KW-1003">Cell membrane</keyword>
<proteinExistence type="predicted"/>
<dbReference type="KEGG" id="marb:CJ263_10175"/>
<dbReference type="InterPro" id="IPR050250">
    <property type="entry name" value="Macrolide_Exporter_MacB"/>
</dbReference>
<evidence type="ECO:0000313" key="9">
    <source>
        <dbReference type="Proteomes" id="UP000215244"/>
    </source>
</evidence>
<dbReference type="Pfam" id="PF02687">
    <property type="entry name" value="FtsX"/>
    <property type="match status" value="2"/>
</dbReference>
<dbReference type="PANTHER" id="PTHR30572">
    <property type="entry name" value="MEMBRANE COMPONENT OF TRANSPORTER-RELATED"/>
    <property type="match status" value="1"/>
</dbReference>
<dbReference type="Pfam" id="PF12704">
    <property type="entry name" value="MacB_PCD"/>
    <property type="match status" value="1"/>
</dbReference>
<dbReference type="OrthoDB" id="8740261at2"/>
<protein>
    <submittedName>
        <fullName evidence="8">Cell division protein FtsX</fullName>
    </submittedName>
</protein>
<evidence type="ECO:0000256" key="2">
    <source>
        <dbReference type="ARBA" id="ARBA00022475"/>
    </source>
</evidence>
<evidence type="ECO:0000256" key="4">
    <source>
        <dbReference type="ARBA" id="ARBA00022989"/>
    </source>
</evidence>
<keyword evidence="8" id="KW-0132">Cell division</keyword>